<sequence>MLKIRKARYKRKRIYSPWKKKLLLLFLGGIAVGAMGSKRGISRFFTSIPKEFRKINKEYLRQLITEFYRDRLVDMVDVSDGQTRIVLTEKGKLRAMEFSIDDLKIKLPPRWDKKWRVVMFDIPEKNRQARDALRSKLRELGFYELQKSVFVFPYECKDEIDFVIEVFDIRRHVRYGILESVTNEANLLKYFDLL</sequence>
<feature type="domain" description="Transcriptional repressor PaaX-like central Cas2-like" evidence="7">
    <location>
        <begin position="109"/>
        <end position="179"/>
    </location>
</feature>
<evidence type="ECO:0000256" key="4">
    <source>
        <dbReference type="ARBA" id="ARBA00022801"/>
    </source>
</evidence>
<dbReference type="NCBIfam" id="TIGR01573">
    <property type="entry name" value="cas2"/>
    <property type="match status" value="1"/>
</dbReference>
<dbReference type="GO" id="GO:0004521">
    <property type="term" value="F:RNA endonuclease activity"/>
    <property type="evidence" value="ECO:0007669"/>
    <property type="project" value="InterPro"/>
</dbReference>
<dbReference type="SUPFAM" id="SSF143430">
    <property type="entry name" value="TTP0101/SSO1404-like"/>
    <property type="match status" value="1"/>
</dbReference>
<keyword evidence="4" id="KW-0378">Hydrolase</keyword>
<evidence type="ECO:0000256" key="2">
    <source>
        <dbReference type="ARBA" id="ARBA00022723"/>
    </source>
</evidence>
<dbReference type="EMBL" id="MFID01000006">
    <property type="protein sequence ID" value="OGF81709.1"/>
    <property type="molecule type" value="Genomic_DNA"/>
</dbReference>
<name>A0A1F5X1D4_9BACT</name>
<dbReference type="PANTHER" id="PTHR30319:SF1">
    <property type="entry name" value="TRANSCRIPTIONAL REPRESSOR PAAX"/>
    <property type="match status" value="1"/>
</dbReference>
<dbReference type="GO" id="GO:0006351">
    <property type="term" value="P:DNA-templated transcription"/>
    <property type="evidence" value="ECO:0007669"/>
    <property type="project" value="TreeGrafter"/>
</dbReference>
<evidence type="ECO:0000256" key="3">
    <source>
        <dbReference type="ARBA" id="ARBA00022759"/>
    </source>
</evidence>
<dbReference type="STRING" id="1798351.A2930_03855"/>
<evidence type="ECO:0000313" key="9">
    <source>
        <dbReference type="Proteomes" id="UP000178114"/>
    </source>
</evidence>
<accession>A0A1F5X1D4</accession>
<keyword evidence="3 8" id="KW-0255">Endonuclease</keyword>
<protein>
    <submittedName>
        <fullName evidence="8">CRISPR-associated endonuclease Cas2</fullName>
    </submittedName>
</protein>
<organism evidence="8 9">
    <name type="scientific">Candidatus Giovannonibacteria bacterium RIFCSPLOWO2_01_FULL_45_34</name>
    <dbReference type="NCBI Taxonomy" id="1798351"/>
    <lineage>
        <taxon>Bacteria</taxon>
        <taxon>Candidatus Giovannoniibacteriota</taxon>
    </lineage>
</organism>
<keyword evidence="2" id="KW-0479">Metal-binding</keyword>
<evidence type="ECO:0000313" key="8">
    <source>
        <dbReference type="EMBL" id="OGF81709.1"/>
    </source>
</evidence>
<dbReference type="Gene3D" id="3.30.70.2650">
    <property type="match status" value="1"/>
</dbReference>
<dbReference type="GO" id="GO:0043571">
    <property type="term" value="P:maintenance of CRISPR repeat elements"/>
    <property type="evidence" value="ECO:0007669"/>
    <property type="project" value="InterPro"/>
</dbReference>
<evidence type="ECO:0000256" key="5">
    <source>
        <dbReference type="ARBA" id="ARBA00022842"/>
    </source>
</evidence>
<keyword evidence="1" id="KW-0540">Nuclease</keyword>
<dbReference type="InterPro" id="IPR021127">
    <property type="entry name" value="CRISPR_associated_Cas2"/>
</dbReference>
<evidence type="ECO:0000259" key="7">
    <source>
        <dbReference type="Pfam" id="PF20803"/>
    </source>
</evidence>
<dbReference type="Pfam" id="PF20803">
    <property type="entry name" value="PaaX_M"/>
    <property type="match status" value="1"/>
</dbReference>
<proteinExistence type="predicted"/>
<dbReference type="PANTHER" id="PTHR30319">
    <property type="entry name" value="PHENYLACETIC ACID REGULATOR-RELATED TRANSCRIPTIONAL REPRESSOR"/>
    <property type="match status" value="1"/>
</dbReference>
<evidence type="ECO:0000256" key="6">
    <source>
        <dbReference type="ARBA" id="ARBA00023118"/>
    </source>
</evidence>
<keyword evidence="5" id="KW-0460">Magnesium</keyword>
<gene>
    <name evidence="8" type="ORF">A2930_03855</name>
</gene>
<dbReference type="Proteomes" id="UP000178114">
    <property type="component" value="Unassembled WGS sequence"/>
</dbReference>
<reference evidence="8 9" key="1">
    <citation type="journal article" date="2016" name="Nat. Commun.">
        <title>Thousands of microbial genomes shed light on interconnected biogeochemical processes in an aquifer system.</title>
        <authorList>
            <person name="Anantharaman K."/>
            <person name="Brown C.T."/>
            <person name="Hug L.A."/>
            <person name="Sharon I."/>
            <person name="Castelle C.J."/>
            <person name="Probst A.J."/>
            <person name="Thomas B.C."/>
            <person name="Singh A."/>
            <person name="Wilkins M.J."/>
            <person name="Karaoz U."/>
            <person name="Brodie E.L."/>
            <person name="Williams K.H."/>
            <person name="Hubbard S.S."/>
            <person name="Banfield J.F."/>
        </authorList>
    </citation>
    <scope>NUCLEOTIDE SEQUENCE [LARGE SCALE GENOMIC DNA]</scope>
</reference>
<keyword evidence="6" id="KW-0051">Antiviral defense</keyword>
<dbReference type="InterPro" id="IPR048846">
    <property type="entry name" value="PaaX-like_central"/>
</dbReference>
<evidence type="ECO:0000256" key="1">
    <source>
        <dbReference type="ARBA" id="ARBA00022722"/>
    </source>
</evidence>
<comment type="caution">
    <text evidence="8">The sequence shown here is derived from an EMBL/GenBank/DDBJ whole genome shotgun (WGS) entry which is preliminary data.</text>
</comment>
<dbReference type="AlphaFoldDB" id="A0A1F5X1D4"/>